<dbReference type="InterPro" id="IPR011051">
    <property type="entry name" value="RmlC_Cupin_sf"/>
</dbReference>
<protein>
    <recommendedName>
        <fullName evidence="5">Quercetin 2,3-dioxygenase</fullName>
    </recommendedName>
</protein>
<dbReference type="AlphaFoldDB" id="A0A0J6HDY2"/>
<evidence type="ECO:0000313" key="4">
    <source>
        <dbReference type="Proteomes" id="UP000434925"/>
    </source>
</evidence>
<dbReference type="Gene3D" id="2.60.120.10">
    <property type="entry name" value="Jelly Rolls"/>
    <property type="match status" value="2"/>
</dbReference>
<name>A0A0J6HDY2_9PSED</name>
<evidence type="ECO:0000313" key="1">
    <source>
        <dbReference type="EMBL" id="KAB0495988.1"/>
    </source>
</evidence>
<dbReference type="Proteomes" id="UP000182814">
    <property type="component" value="Chromosome I"/>
</dbReference>
<reference evidence="2" key="2">
    <citation type="submission" date="2016-10" db="EMBL/GenBank/DDBJ databases">
        <authorList>
            <person name="de Groot N.N."/>
        </authorList>
    </citation>
    <scope>NUCLEOTIDE SEQUENCE [LARGE SCALE GENOMIC DNA]</scope>
    <source>
        <strain evidence="2">BS3782</strain>
    </source>
</reference>
<dbReference type="SUPFAM" id="SSF51182">
    <property type="entry name" value="RmlC-like cupins"/>
    <property type="match status" value="2"/>
</dbReference>
<accession>A0A0J6HDY2</accession>
<reference evidence="1 4" key="3">
    <citation type="submission" date="2019-09" db="EMBL/GenBank/DDBJ databases">
        <title>Draft genome sequences of 48 bacterial type strains from the CCUG.</title>
        <authorList>
            <person name="Tunovic T."/>
            <person name="Pineiro-Iglesias B."/>
            <person name="Unosson C."/>
            <person name="Inganas E."/>
            <person name="Ohlen M."/>
            <person name="Cardew S."/>
            <person name="Jensie-Markopoulos S."/>
            <person name="Salva-Serra F."/>
            <person name="Jaen-Luchoro D."/>
            <person name="Karlsson R."/>
            <person name="Svensson-Stadler L."/>
            <person name="Chun J."/>
            <person name="Moore E."/>
        </authorList>
    </citation>
    <scope>NUCLEOTIDE SEQUENCE [LARGE SCALE GENOMIC DNA]</scope>
    <source>
        <strain evidence="1 4">CCUG 51522</strain>
    </source>
</reference>
<keyword evidence="3" id="KW-1185">Reference proteome</keyword>
<evidence type="ECO:0000313" key="3">
    <source>
        <dbReference type="Proteomes" id="UP000182814"/>
    </source>
</evidence>
<gene>
    <name evidence="1" type="ORF">F7R14_30295</name>
    <name evidence="2" type="ORF">SAMN04490191_3811</name>
</gene>
<evidence type="ECO:0000313" key="2">
    <source>
        <dbReference type="EMBL" id="SDT29272.1"/>
    </source>
</evidence>
<evidence type="ECO:0008006" key="5">
    <source>
        <dbReference type="Google" id="ProtNLM"/>
    </source>
</evidence>
<proteinExistence type="predicted"/>
<reference evidence="3" key="1">
    <citation type="submission" date="2016-10" db="EMBL/GenBank/DDBJ databases">
        <authorList>
            <person name="Varghese N."/>
            <person name="Submissions S."/>
        </authorList>
    </citation>
    <scope>NUCLEOTIDE SEQUENCE [LARGE SCALE GENOMIC DNA]</scope>
    <source>
        <strain evidence="3">BS3782</strain>
    </source>
</reference>
<sequence length="279" mass="31002">MRVGKAADTNSEMVGTMREGKLAQKHLLFGEDGSPNNYDLNMGRAGSGGWRTPRHRHNFDQIRYVIKGVLPYGENQFLKQGWVGYFPESVPYGPQDRSEGLETLVLQLGGASGFGYLSVAQREATNAILNEKGEFRKGLYYWKDENGNEQSMDGSDACFEHATGRKLQFAEPRYTDVIAMNPDAFDWLPEGSEGVSVKWLGTFTERNMRIGFVRLDANAVFGAGQHPSLQVLYLTKGRLAVGNDEYGPETGFELLANEGPVAMRALEPTELLCVVFPQF</sequence>
<dbReference type="PATRIC" id="fig|163011.3.peg.1298"/>
<dbReference type="InterPro" id="IPR014710">
    <property type="entry name" value="RmlC-like_jellyroll"/>
</dbReference>
<dbReference type="Proteomes" id="UP000434925">
    <property type="component" value="Unassembled WGS sequence"/>
</dbReference>
<dbReference type="EMBL" id="LT629746">
    <property type="protein sequence ID" value="SDT29272.1"/>
    <property type="molecule type" value="Genomic_DNA"/>
</dbReference>
<organism evidence="2 3">
    <name type="scientific">Pseudomonas lini</name>
    <dbReference type="NCBI Taxonomy" id="163011"/>
    <lineage>
        <taxon>Bacteria</taxon>
        <taxon>Pseudomonadati</taxon>
        <taxon>Pseudomonadota</taxon>
        <taxon>Gammaproteobacteria</taxon>
        <taxon>Pseudomonadales</taxon>
        <taxon>Pseudomonadaceae</taxon>
        <taxon>Pseudomonas</taxon>
    </lineage>
</organism>
<dbReference type="EMBL" id="VZPO01000018">
    <property type="protein sequence ID" value="KAB0495988.1"/>
    <property type="molecule type" value="Genomic_DNA"/>
</dbReference>